<dbReference type="SUPFAM" id="SSF52096">
    <property type="entry name" value="ClpP/crotonase"/>
    <property type="match status" value="1"/>
</dbReference>
<evidence type="ECO:0000313" key="4">
    <source>
        <dbReference type="Proteomes" id="UP000034471"/>
    </source>
</evidence>
<dbReference type="InterPro" id="IPR029045">
    <property type="entry name" value="ClpP/crotonase-like_dom_sf"/>
</dbReference>
<proteinExistence type="inferred from homology"/>
<organism evidence="3 4">
    <name type="scientific">Candidatus Roizmanbacteria bacterium GW2011_GWA2_37_7</name>
    <dbReference type="NCBI Taxonomy" id="1618481"/>
    <lineage>
        <taxon>Bacteria</taxon>
        <taxon>Candidatus Roizmaniibacteriota</taxon>
    </lineage>
</organism>
<evidence type="ECO:0000259" key="2">
    <source>
        <dbReference type="Pfam" id="PF01343"/>
    </source>
</evidence>
<dbReference type="GO" id="GO:0006508">
    <property type="term" value="P:proteolysis"/>
    <property type="evidence" value="ECO:0007669"/>
    <property type="project" value="InterPro"/>
</dbReference>
<name>A0A0G0KCE1_9BACT</name>
<dbReference type="PANTHER" id="PTHR42987:SF7">
    <property type="entry name" value="SIGNAL PEPTIDE PEPTIDASE SPPA-RELATED"/>
    <property type="match status" value="1"/>
</dbReference>
<accession>A0A0G0KCE1</accession>
<evidence type="ECO:0000256" key="1">
    <source>
        <dbReference type="ARBA" id="ARBA00008683"/>
    </source>
</evidence>
<reference evidence="3 4" key="1">
    <citation type="journal article" date="2015" name="Nature">
        <title>rRNA introns, odd ribosomes, and small enigmatic genomes across a large radiation of phyla.</title>
        <authorList>
            <person name="Brown C.T."/>
            <person name="Hug L.A."/>
            <person name="Thomas B.C."/>
            <person name="Sharon I."/>
            <person name="Castelle C.J."/>
            <person name="Singh A."/>
            <person name="Wilkins M.J."/>
            <person name="Williams K.H."/>
            <person name="Banfield J.F."/>
        </authorList>
    </citation>
    <scope>NUCLEOTIDE SEQUENCE [LARGE SCALE GENOMIC DNA]</scope>
</reference>
<dbReference type="Proteomes" id="UP000034471">
    <property type="component" value="Unassembled WGS sequence"/>
</dbReference>
<protein>
    <submittedName>
        <fullName evidence="3">Peptidase, S49 family</fullName>
    </submittedName>
</protein>
<evidence type="ECO:0000313" key="3">
    <source>
        <dbReference type="EMBL" id="KKQ38246.1"/>
    </source>
</evidence>
<dbReference type="Pfam" id="PF01343">
    <property type="entry name" value="Peptidase_S49"/>
    <property type="match status" value="1"/>
</dbReference>
<dbReference type="Gene3D" id="3.90.226.10">
    <property type="entry name" value="2-enoyl-CoA Hydratase, Chain A, domain 1"/>
    <property type="match status" value="1"/>
</dbReference>
<dbReference type="STRING" id="1618481.US54_C0014G0011"/>
<feature type="domain" description="Peptidase S49" evidence="2">
    <location>
        <begin position="1"/>
        <end position="68"/>
    </location>
</feature>
<gene>
    <name evidence="3" type="ORF">US54_C0014G0011</name>
</gene>
<comment type="similarity">
    <text evidence="1">Belongs to the peptidase S49 family.</text>
</comment>
<dbReference type="PANTHER" id="PTHR42987">
    <property type="entry name" value="PEPTIDASE S49"/>
    <property type="match status" value="1"/>
</dbReference>
<dbReference type="InterPro" id="IPR002142">
    <property type="entry name" value="Peptidase_S49"/>
</dbReference>
<dbReference type="GO" id="GO:0008233">
    <property type="term" value="F:peptidase activity"/>
    <property type="evidence" value="ECO:0007669"/>
    <property type="project" value="InterPro"/>
</dbReference>
<dbReference type="AlphaFoldDB" id="A0A0G0KCE1"/>
<comment type="caution">
    <text evidence="3">The sequence shown here is derived from an EMBL/GenBank/DDBJ whole genome shotgun (WGS) entry which is preliminary data.</text>
</comment>
<sequence length="121" mass="12938">MTSEEKALIQGIVDDIFDQFVQVIAQNRKIPLQDVRQIADGRVFSGRQAKERGLVDGLGGLQDAVILAGRLSGMEGKPEVVYGVKKKMGFLNYLSGSMAAGLVEAVSGKKADSPGALYLLQ</sequence>
<dbReference type="EMBL" id="LBTJ01000014">
    <property type="protein sequence ID" value="KKQ38246.1"/>
    <property type="molecule type" value="Genomic_DNA"/>
</dbReference>